<sequence length="202" mass="22694">MQVEEHSQGDAEAPSHEEEAQILPPENDHHAEDACQSAEENPSPRERGEPSTYGRGPSTYGRGEPSTYGRGEYQSMDEGNQENRSADKDAPVARIGTQNVSEVGDEEMIIMMTQPTKPQMSSRKWWWMINALAHPNSHITRFTGSRPHTPEYSPITPRDLTPAPRYHPIIDLLLRLMSFLLGRFRGYICARLKVTPPSPSCP</sequence>
<feature type="region of interest" description="Disordered" evidence="1">
    <location>
        <begin position="1"/>
        <end position="100"/>
    </location>
</feature>
<dbReference type="Proteomes" id="UP000886523">
    <property type="component" value="Unassembled WGS sequence"/>
</dbReference>
<keyword evidence="3" id="KW-1185">Reference proteome</keyword>
<evidence type="ECO:0000256" key="1">
    <source>
        <dbReference type="SAM" id="MobiDB-lite"/>
    </source>
</evidence>
<dbReference type="EMBL" id="MU129053">
    <property type="protein sequence ID" value="KAF9508699.1"/>
    <property type="molecule type" value="Genomic_DNA"/>
</dbReference>
<name>A0A9P6AMP8_9AGAM</name>
<evidence type="ECO:0000313" key="2">
    <source>
        <dbReference type="EMBL" id="KAF9508699.1"/>
    </source>
</evidence>
<protein>
    <submittedName>
        <fullName evidence="2">Uncharacterized protein</fullName>
    </submittedName>
</protein>
<dbReference type="AlphaFoldDB" id="A0A9P6AMP8"/>
<accession>A0A9P6AMP8</accession>
<gene>
    <name evidence="2" type="ORF">BS47DRAFT_1397603</name>
</gene>
<comment type="caution">
    <text evidence="2">The sequence shown here is derived from an EMBL/GenBank/DDBJ whole genome shotgun (WGS) entry which is preliminary data.</text>
</comment>
<evidence type="ECO:0000313" key="3">
    <source>
        <dbReference type="Proteomes" id="UP000886523"/>
    </source>
</evidence>
<proteinExistence type="predicted"/>
<organism evidence="2 3">
    <name type="scientific">Hydnum rufescens UP504</name>
    <dbReference type="NCBI Taxonomy" id="1448309"/>
    <lineage>
        <taxon>Eukaryota</taxon>
        <taxon>Fungi</taxon>
        <taxon>Dikarya</taxon>
        <taxon>Basidiomycota</taxon>
        <taxon>Agaricomycotina</taxon>
        <taxon>Agaricomycetes</taxon>
        <taxon>Cantharellales</taxon>
        <taxon>Hydnaceae</taxon>
        <taxon>Hydnum</taxon>
    </lineage>
</organism>
<feature type="compositionally biased region" description="Basic and acidic residues" evidence="1">
    <location>
        <begin position="1"/>
        <end position="19"/>
    </location>
</feature>
<reference evidence="2" key="1">
    <citation type="journal article" date="2020" name="Nat. Commun.">
        <title>Large-scale genome sequencing of mycorrhizal fungi provides insights into the early evolution of symbiotic traits.</title>
        <authorList>
            <person name="Miyauchi S."/>
            <person name="Kiss E."/>
            <person name="Kuo A."/>
            <person name="Drula E."/>
            <person name="Kohler A."/>
            <person name="Sanchez-Garcia M."/>
            <person name="Morin E."/>
            <person name="Andreopoulos B."/>
            <person name="Barry K.W."/>
            <person name="Bonito G."/>
            <person name="Buee M."/>
            <person name="Carver A."/>
            <person name="Chen C."/>
            <person name="Cichocki N."/>
            <person name="Clum A."/>
            <person name="Culley D."/>
            <person name="Crous P.W."/>
            <person name="Fauchery L."/>
            <person name="Girlanda M."/>
            <person name="Hayes R.D."/>
            <person name="Keri Z."/>
            <person name="LaButti K."/>
            <person name="Lipzen A."/>
            <person name="Lombard V."/>
            <person name="Magnuson J."/>
            <person name="Maillard F."/>
            <person name="Murat C."/>
            <person name="Nolan M."/>
            <person name="Ohm R.A."/>
            <person name="Pangilinan J."/>
            <person name="Pereira M.F."/>
            <person name="Perotto S."/>
            <person name="Peter M."/>
            <person name="Pfister S."/>
            <person name="Riley R."/>
            <person name="Sitrit Y."/>
            <person name="Stielow J.B."/>
            <person name="Szollosi G."/>
            <person name="Zifcakova L."/>
            <person name="Stursova M."/>
            <person name="Spatafora J.W."/>
            <person name="Tedersoo L."/>
            <person name="Vaario L.M."/>
            <person name="Yamada A."/>
            <person name="Yan M."/>
            <person name="Wang P."/>
            <person name="Xu J."/>
            <person name="Bruns T."/>
            <person name="Baldrian P."/>
            <person name="Vilgalys R."/>
            <person name="Dunand C."/>
            <person name="Henrissat B."/>
            <person name="Grigoriev I.V."/>
            <person name="Hibbett D."/>
            <person name="Nagy L.G."/>
            <person name="Martin F.M."/>
        </authorList>
    </citation>
    <scope>NUCLEOTIDE SEQUENCE</scope>
    <source>
        <strain evidence="2">UP504</strain>
    </source>
</reference>